<evidence type="ECO:0000256" key="1">
    <source>
        <dbReference type="ARBA" id="ARBA00022801"/>
    </source>
</evidence>
<dbReference type="KEGG" id="csr:Cspa_c01260"/>
<dbReference type="NCBIfam" id="TIGR02865">
    <property type="entry name" value="spore_II_E"/>
    <property type="match status" value="1"/>
</dbReference>
<dbReference type="RefSeq" id="WP_015390291.1">
    <property type="nucleotide sequence ID" value="NC_020291.1"/>
</dbReference>
<dbReference type="STRING" id="36745.CLSAP_01230"/>
<feature type="transmembrane region" description="Helical" evidence="2">
    <location>
        <begin position="147"/>
        <end position="168"/>
    </location>
</feature>
<keyword evidence="5" id="KW-1185">Reference proteome</keyword>
<feature type="transmembrane region" description="Helical" evidence="2">
    <location>
        <begin position="252"/>
        <end position="269"/>
    </location>
</feature>
<evidence type="ECO:0000256" key="2">
    <source>
        <dbReference type="SAM" id="Phobius"/>
    </source>
</evidence>
<dbReference type="PATRIC" id="fig|931276.5.peg.111"/>
<dbReference type="SUPFAM" id="SSF81606">
    <property type="entry name" value="PP2C-like"/>
    <property type="match status" value="1"/>
</dbReference>
<dbReference type="InterPro" id="IPR014221">
    <property type="entry name" value="SpoII_E"/>
</dbReference>
<proteinExistence type="predicted"/>
<dbReference type="SMART" id="SM00331">
    <property type="entry name" value="PP2C_SIG"/>
    <property type="match status" value="1"/>
</dbReference>
<dbReference type="Gene3D" id="3.60.40.10">
    <property type="entry name" value="PPM-type phosphatase domain"/>
    <property type="match status" value="1"/>
</dbReference>
<sequence>MQYGLGVDKYQEINKVTNVKRNIGIKTSLVRLCTILIAGILLGRVSLLLNQSDRSGIAPIGLAYLIAIVTKGNKKDNFAAATGVAMGYLSINNLLTDGYAYVTSVFLIMIYYTSIPTTRKRKRELIGFIIILISFFFYGLWISKYELGIDITLSIIETLIIVPIYYVIKYAINSLEVINTSYLYSSEELVSISMFLCLLIAGIGNVDFVDYSIRNICALTLVLVIAYIGGATYGAMIGVLMGIMIGIASNNMMYSVAFFGVGGLIIGIFKDTGKIFSILSSIIIYSALALYSNSVTLKLAVEVLASSFLFLCIPKLIYESIEIEINPYVKKASLGEIQLNSMKEEFTFKLKELTNVLANVSKCLLNTNDNENLLIKSKGSALVENLADRSCCNCENRILCWKKDFHQTFNAFQILIQRCEEGKLEIPEYLQKKCIKNFTILKCAESIVNNYSVNETIKNRLAEGREILSEHISNISRTLNDLLGSFKKEVNIDVELEGITKRILNKNLINYSDVFCYVDKNGRSKIRINMNDYENFNYCEKNIVSLLNNNLNIRVRIGDDGSSIDTETNQRIIKIEEKPKYRMVSYVSVEPKSGEKEIGDSYSFGRVVDGSYMTILSDGMGFGPEAKEESKSTVDLVEKLMEAGFDENITVNTVNSIMGMRFVENEKYATLDLSKIDLYTGQGVFVKIGAVSSFIKRGSEVKVINSKNLPLGLVDEVEVERIKEVLKPGDILVNISDGVLDIERYSFGEVSWIEEYLKNVNAGPRELSEKILNRAKKLSGGIVKDDMTVIVSKIYLDS</sequence>
<protein>
    <submittedName>
        <fullName evidence="4">Stage II sporulation protein E</fullName>
        <ecNumber evidence="4">3.1.3.16</ecNumber>
    </submittedName>
</protein>
<evidence type="ECO:0000313" key="5">
    <source>
        <dbReference type="Proteomes" id="UP000011728"/>
    </source>
</evidence>
<dbReference type="GO" id="GO:0004722">
    <property type="term" value="F:protein serine/threonine phosphatase activity"/>
    <property type="evidence" value="ECO:0007669"/>
    <property type="project" value="UniProtKB-EC"/>
</dbReference>
<feature type="transmembrane region" description="Helical" evidence="2">
    <location>
        <begin position="189"/>
        <end position="206"/>
    </location>
</feature>
<dbReference type="SMR" id="M1LMC0"/>
<evidence type="ECO:0000313" key="4">
    <source>
        <dbReference type="EMBL" id="AGF53955.1"/>
    </source>
</evidence>
<accession>M1LMC0</accession>
<dbReference type="EC" id="3.1.3.16" evidence="4"/>
<name>M1LMC0_9CLOT</name>
<keyword evidence="2" id="KW-1133">Transmembrane helix</keyword>
<feature type="transmembrane region" description="Helical" evidence="2">
    <location>
        <begin position="125"/>
        <end position="141"/>
    </location>
</feature>
<dbReference type="eggNOG" id="COG2208">
    <property type="taxonomic scope" value="Bacteria"/>
</dbReference>
<dbReference type="Pfam" id="PF19732">
    <property type="entry name" value="SpoIIE_N"/>
    <property type="match status" value="1"/>
</dbReference>
<gene>
    <name evidence="4" type="primary">spoIIE</name>
    <name evidence="4" type="ORF">Cspa_c01260</name>
</gene>
<dbReference type="Pfam" id="PF07228">
    <property type="entry name" value="SpoIIE"/>
    <property type="match status" value="1"/>
</dbReference>
<keyword evidence="1 4" id="KW-0378">Hydrolase</keyword>
<feature type="transmembrane region" description="Helical" evidence="2">
    <location>
        <begin position="218"/>
        <end position="240"/>
    </location>
</feature>
<dbReference type="InterPro" id="IPR001932">
    <property type="entry name" value="PPM-type_phosphatase-like_dom"/>
</dbReference>
<organism evidence="4 5">
    <name type="scientific">Clostridium saccharoperbutylacetonicum N1-4(HMT)</name>
    <dbReference type="NCBI Taxonomy" id="931276"/>
    <lineage>
        <taxon>Bacteria</taxon>
        <taxon>Bacillati</taxon>
        <taxon>Bacillota</taxon>
        <taxon>Clostridia</taxon>
        <taxon>Eubacteriales</taxon>
        <taxon>Clostridiaceae</taxon>
        <taxon>Clostridium</taxon>
    </lineage>
</organism>
<dbReference type="Proteomes" id="UP000011728">
    <property type="component" value="Chromosome"/>
</dbReference>
<feature type="domain" description="PPM-type phosphatase" evidence="3">
    <location>
        <begin position="584"/>
        <end position="794"/>
    </location>
</feature>
<dbReference type="AlphaFoldDB" id="M1LMC0"/>
<dbReference type="InterPro" id="IPR045768">
    <property type="entry name" value="SpoIIE_N"/>
</dbReference>
<keyword evidence="2" id="KW-0472">Membrane</keyword>
<feature type="transmembrane region" description="Helical" evidence="2">
    <location>
        <begin position="29"/>
        <end position="49"/>
    </location>
</feature>
<feature type="transmembrane region" description="Helical" evidence="2">
    <location>
        <begin position="98"/>
        <end position="113"/>
    </location>
</feature>
<reference evidence="4 5" key="1">
    <citation type="submission" date="2013-02" db="EMBL/GenBank/DDBJ databases">
        <title>Genome sequence of Clostridium saccharoperbutylacetonicum N1-4(HMT).</title>
        <authorList>
            <person name="Poehlein A."/>
            <person name="Daniel R."/>
        </authorList>
    </citation>
    <scope>NUCLEOTIDE SEQUENCE [LARGE SCALE GENOMIC DNA]</scope>
    <source>
        <strain evidence="5">N1-4(HMT)</strain>
    </source>
</reference>
<dbReference type="EMBL" id="CP004121">
    <property type="protein sequence ID" value="AGF53955.1"/>
    <property type="molecule type" value="Genomic_DNA"/>
</dbReference>
<dbReference type="PANTHER" id="PTHR43156">
    <property type="entry name" value="STAGE II SPORULATION PROTEIN E-RELATED"/>
    <property type="match status" value="1"/>
</dbReference>
<dbReference type="PANTHER" id="PTHR43156:SF2">
    <property type="entry name" value="STAGE II SPORULATION PROTEIN E"/>
    <property type="match status" value="1"/>
</dbReference>
<dbReference type="HOGENOM" id="CLU_017349_1_0_9"/>
<dbReference type="OrthoDB" id="9763774at2"/>
<dbReference type="InterPro" id="IPR052016">
    <property type="entry name" value="Bact_Sigma-Reg"/>
</dbReference>
<dbReference type="InterPro" id="IPR036457">
    <property type="entry name" value="PPM-type-like_dom_sf"/>
</dbReference>
<evidence type="ECO:0000259" key="3">
    <source>
        <dbReference type="SMART" id="SM00331"/>
    </source>
</evidence>
<keyword evidence="2" id="KW-0812">Transmembrane</keyword>